<evidence type="ECO:0000313" key="9">
    <source>
        <dbReference type="EMBL" id="KXG74476.1"/>
    </source>
</evidence>
<sequence>MMQNNAGELSPELFTHVGKNIKEMEAITRPSITYWQDAWRRLKQNKVAMLGLIIILLYTLMAIVGPYMTPYDYRTTNPSESNQPPSAKHWFGTDSLGRDLWARTWMGARVSLMIGFVAALLNAVIGVLVGGISGYFGGKIDLVIMRFVDIMYAIPYMIIVILMMVVLGQGIMPLILALVVGGWLGMARLVRGQILQLKEQEFVLAAKVLGASHARIIWRHLIPNTMGVILVNLTMSIPGAIFSEAFLSFIGLGVVPPQSSWGQLAAYGAQTFRIYPYQLFIPAFFISTTMLSLNLLGDGLRDALDPRLRS</sequence>
<dbReference type="PROSITE" id="PS50928">
    <property type="entry name" value="ABC_TM1"/>
    <property type="match status" value="1"/>
</dbReference>
<dbReference type="Pfam" id="PF00528">
    <property type="entry name" value="BPD_transp_1"/>
    <property type="match status" value="1"/>
</dbReference>
<accession>A0A140L1Q1</accession>
<organism evidence="9 10">
    <name type="scientific">Fervidicola ferrireducens</name>
    <dbReference type="NCBI Taxonomy" id="520764"/>
    <lineage>
        <taxon>Bacteria</taxon>
        <taxon>Bacillati</taxon>
        <taxon>Bacillota</taxon>
        <taxon>Clostridia</taxon>
        <taxon>Thermosediminibacterales</taxon>
        <taxon>Thermosediminibacteraceae</taxon>
        <taxon>Fervidicola</taxon>
    </lineage>
</organism>
<evidence type="ECO:0000313" key="10">
    <source>
        <dbReference type="Proteomes" id="UP000070427"/>
    </source>
</evidence>
<keyword evidence="2 7" id="KW-0813">Transport</keyword>
<feature type="transmembrane region" description="Helical" evidence="7">
    <location>
        <begin position="110"/>
        <end position="136"/>
    </location>
</feature>
<feature type="domain" description="ABC transmembrane type-1" evidence="8">
    <location>
        <begin position="108"/>
        <end position="297"/>
    </location>
</feature>
<comment type="caution">
    <text evidence="9">The sequence shown here is derived from an EMBL/GenBank/DDBJ whole genome shotgun (WGS) entry which is preliminary data.</text>
</comment>
<dbReference type="InParanoid" id="A0A140L1Q1"/>
<dbReference type="AlphaFoldDB" id="A0A140L1Q1"/>
<keyword evidence="6 7" id="KW-0472">Membrane</keyword>
<evidence type="ECO:0000256" key="6">
    <source>
        <dbReference type="ARBA" id="ARBA00023136"/>
    </source>
</evidence>
<dbReference type="OrthoDB" id="9797852at2"/>
<dbReference type="RefSeq" id="WP_066355275.1">
    <property type="nucleotide sequence ID" value="NZ_LOED01000048.1"/>
</dbReference>
<dbReference type="STRING" id="520764.AN618_23060"/>
<dbReference type="InterPro" id="IPR050366">
    <property type="entry name" value="BP-dependent_transpt_permease"/>
</dbReference>
<evidence type="ECO:0000256" key="7">
    <source>
        <dbReference type="RuleBase" id="RU363032"/>
    </source>
</evidence>
<dbReference type="Proteomes" id="UP000070427">
    <property type="component" value="Unassembled WGS sequence"/>
</dbReference>
<dbReference type="EMBL" id="LOED01000048">
    <property type="protein sequence ID" value="KXG74476.1"/>
    <property type="molecule type" value="Genomic_DNA"/>
</dbReference>
<dbReference type="PANTHER" id="PTHR43386">
    <property type="entry name" value="OLIGOPEPTIDE TRANSPORT SYSTEM PERMEASE PROTEIN APPC"/>
    <property type="match status" value="1"/>
</dbReference>
<feature type="transmembrane region" description="Helical" evidence="7">
    <location>
        <begin position="143"/>
        <end position="165"/>
    </location>
</feature>
<protein>
    <submittedName>
        <fullName evidence="9">Oligopeptide transport system permease protein OppC</fullName>
    </submittedName>
</protein>
<reference evidence="9 10" key="1">
    <citation type="submission" date="2015-12" db="EMBL/GenBank/DDBJ databases">
        <title>Draft genome sequnece of Fervidicola ferrireducens strain Y170.</title>
        <authorList>
            <person name="Patel B.K."/>
        </authorList>
    </citation>
    <scope>NUCLEOTIDE SEQUENCE [LARGE SCALE GENOMIC DNA]</scope>
    <source>
        <strain evidence="9 10">Y170</strain>
    </source>
</reference>
<proteinExistence type="inferred from homology"/>
<dbReference type="FunCoup" id="A0A140L1Q1">
    <property type="interactions" value="327"/>
</dbReference>
<gene>
    <name evidence="9" type="primary">oppC</name>
    <name evidence="9" type="ORF">AN618_23060</name>
</gene>
<dbReference type="InterPro" id="IPR000515">
    <property type="entry name" value="MetI-like"/>
</dbReference>
<evidence type="ECO:0000259" key="8">
    <source>
        <dbReference type="PROSITE" id="PS50928"/>
    </source>
</evidence>
<dbReference type="PATRIC" id="fig|520764.3.peg.2481"/>
<keyword evidence="10" id="KW-1185">Reference proteome</keyword>
<dbReference type="Pfam" id="PF12911">
    <property type="entry name" value="OppC_N"/>
    <property type="match status" value="1"/>
</dbReference>
<dbReference type="PANTHER" id="PTHR43386:SF22">
    <property type="entry name" value="OLIGOPEPTIDE TRANSPORT SYSTEM PERMEASE PROTEIN OPPC"/>
    <property type="match status" value="1"/>
</dbReference>
<keyword evidence="3" id="KW-1003">Cell membrane</keyword>
<dbReference type="InterPro" id="IPR025966">
    <property type="entry name" value="OppC_N"/>
</dbReference>
<feature type="transmembrane region" description="Helical" evidence="7">
    <location>
        <begin position="275"/>
        <end position="297"/>
    </location>
</feature>
<dbReference type="SUPFAM" id="SSF161098">
    <property type="entry name" value="MetI-like"/>
    <property type="match status" value="1"/>
</dbReference>
<evidence type="ECO:0000256" key="4">
    <source>
        <dbReference type="ARBA" id="ARBA00022692"/>
    </source>
</evidence>
<dbReference type="CDD" id="cd06261">
    <property type="entry name" value="TM_PBP2"/>
    <property type="match status" value="1"/>
</dbReference>
<name>A0A140L1Q1_9FIRM</name>
<keyword evidence="4 7" id="KW-0812">Transmembrane</keyword>
<feature type="transmembrane region" description="Helical" evidence="7">
    <location>
        <begin position="171"/>
        <end position="190"/>
    </location>
</feature>
<evidence type="ECO:0000256" key="3">
    <source>
        <dbReference type="ARBA" id="ARBA00022475"/>
    </source>
</evidence>
<comment type="similarity">
    <text evidence="7">Belongs to the binding-protein-dependent transport system permease family.</text>
</comment>
<dbReference type="Gene3D" id="1.10.3720.10">
    <property type="entry name" value="MetI-like"/>
    <property type="match status" value="1"/>
</dbReference>
<feature type="transmembrane region" description="Helical" evidence="7">
    <location>
        <begin position="229"/>
        <end position="255"/>
    </location>
</feature>
<evidence type="ECO:0000256" key="5">
    <source>
        <dbReference type="ARBA" id="ARBA00022989"/>
    </source>
</evidence>
<keyword evidence="5 7" id="KW-1133">Transmembrane helix</keyword>
<dbReference type="GO" id="GO:0005886">
    <property type="term" value="C:plasma membrane"/>
    <property type="evidence" value="ECO:0007669"/>
    <property type="project" value="UniProtKB-SubCell"/>
</dbReference>
<comment type="subcellular location">
    <subcellularLocation>
        <location evidence="1 7">Cell membrane</location>
        <topology evidence="1 7">Multi-pass membrane protein</topology>
    </subcellularLocation>
</comment>
<evidence type="ECO:0000256" key="2">
    <source>
        <dbReference type="ARBA" id="ARBA00022448"/>
    </source>
</evidence>
<feature type="transmembrane region" description="Helical" evidence="7">
    <location>
        <begin position="47"/>
        <end position="68"/>
    </location>
</feature>
<dbReference type="GO" id="GO:0055085">
    <property type="term" value="P:transmembrane transport"/>
    <property type="evidence" value="ECO:0007669"/>
    <property type="project" value="InterPro"/>
</dbReference>
<dbReference type="InterPro" id="IPR035906">
    <property type="entry name" value="MetI-like_sf"/>
</dbReference>
<evidence type="ECO:0000256" key="1">
    <source>
        <dbReference type="ARBA" id="ARBA00004651"/>
    </source>
</evidence>